<evidence type="ECO:0000256" key="2">
    <source>
        <dbReference type="ARBA" id="ARBA00022801"/>
    </source>
</evidence>
<dbReference type="PRINTS" id="PR00834">
    <property type="entry name" value="PROTEASES2C"/>
</dbReference>
<dbReference type="STRING" id="1123866.NT01SARS_0149"/>
<feature type="transmembrane region" description="Helical" evidence="3">
    <location>
        <begin position="7"/>
        <end position="26"/>
    </location>
</feature>
<dbReference type="InterPro" id="IPR051201">
    <property type="entry name" value="Chloro_Bact_Ser_Proteases"/>
</dbReference>
<dbReference type="GO" id="GO:0006508">
    <property type="term" value="P:proteolysis"/>
    <property type="evidence" value="ECO:0007669"/>
    <property type="project" value="UniProtKB-KW"/>
</dbReference>
<keyword evidence="1" id="KW-0645">Protease</keyword>
<dbReference type="GO" id="GO:0004252">
    <property type="term" value="F:serine-type endopeptidase activity"/>
    <property type="evidence" value="ECO:0007669"/>
    <property type="project" value="InterPro"/>
</dbReference>
<keyword evidence="3" id="KW-0812">Transmembrane</keyword>
<dbReference type="HOGENOM" id="CLU_020120_2_2_6"/>
<dbReference type="PANTHER" id="PTHR43343">
    <property type="entry name" value="PEPTIDASE S12"/>
    <property type="match status" value="1"/>
</dbReference>
<dbReference type="SUPFAM" id="SSF50156">
    <property type="entry name" value="PDZ domain-like"/>
    <property type="match status" value="1"/>
</dbReference>
<organism evidence="4 5">
    <name type="scientific">SAR86 cluster bacterium SAR86A</name>
    <dbReference type="NCBI Taxonomy" id="1123866"/>
    <lineage>
        <taxon>Bacteria</taxon>
        <taxon>Pseudomonadati</taxon>
        <taxon>Pseudomonadota</taxon>
        <taxon>Gammaproteobacteria</taxon>
        <taxon>SAR86 cluster</taxon>
    </lineage>
</organism>
<dbReference type="InterPro" id="IPR009003">
    <property type="entry name" value="Peptidase_S1_PA"/>
</dbReference>
<evidence type="ECO:0000313" key="5">
    <source>
        <dbReference type="Proteomes" id="UP000010305"/>
    </source>
</evidence>
<evidence type="ECO:0000256" key="1">
    <source>
        <dbReference type="ARBA" id="ARBA00022670"/>
    </source>
</evidence>
<dbReference type="Gene3D" id="2.40.10.120">
    <property type="match status" value="1"/>
</dbReference>
<reference evidence="4 5" key="1">
    <citation type="journal article" date="2012" name="ISME J.">
        <title>Genomic insights to SAR86, an abundant and uncultivated marine bacterial lineage.</title>
        <authorList>
            <person name="Dupont C.L."/>
            <person name="Rusch D.B."/>
            <person name="Yooseph S."/>
            <person name="Lombardo M.J."/>
            <person name="Richter R.A."/>
            <person name="Valas R."/>
            <person name="Novotny M."/>
            <person name="Yee-Greenbaum J."/>
            <person name="Selengut J.D."/>
            <person name="Haft D.H."/>
            <person name="Halpern A.L."/>
            <person name="Lasken R.S."/>
            <person name="Nealson K."/>
            <person name="Friedman R."/>
            <person name="Venter J.C."/>
        </authorList>
    </citation>
    <scope>NUCLEOTIDE SEQUENCE [LARGE SCALE GENOMIC DNA]</scope>
</reference>
<dbReference type="Pfam" id="PF13365">
    <property type="entry name" value="Trypsin_2"/>
    <property type="match status" value="1"/>
</dbReference>
<accession>J4WRD2</accession>
<dbReference type="InterPro" id="IPR001940">
    <property type="entry name" value="Peptidase_S1C"/>
</dbReference>
<evidence type="ECO:0000256" key="3">
    <source>
        <dbReference type="SAM" id="Phobius"/>
    </source>
</evidence>
<dbReference type="InterPro" id="IPR036034">
    <property type="entry name" value="PDZ_sf"/>
</dbReference>
<keyword evidence="2" id="KW-0378">Hydrolase</keyword>
<protein>
    <submittedName>
        <fullName evidence="4">Peptidase Do</fullName>
    </submittedName>
</protein>
<evidence type="ECO:0000313" key="4">
    <source>
        <dbReference type="EMBL" id="EJP71675.1"/>
    </source>
</evidence>
<sequence>MKNIQTLGINYIFVILFTVALSWYFISDNNNKLVSAADKSISSVVTISSSTQSNLSYSNNKSGIGSGVIFSKEGYIVTNLHILNSKNINVQLNNGKNYPANIIGIDKNADIAVLKISADENLNPINIANSDNLKIGDKVLAIGNPYGIGISVSNGIVSATGRDYGNPYLQLIQTDAAINPGNSGGALINENGNLIGINSKIFSSTGAYQGIGFAIPSNLVVQIATQLIRFGEVKSLWIGNFRVSRVDLKINDKYSSGLRIVEMEKIGPLFDRGIQINDIITKINDQDSNWNNLIQSLRYATLGESLKLEFYTVSNEFKTYEFKYSGD</sequence>
<dbReference type="AlphaFoldDB" id="J4WRD2"/>
<name>J4WRD2_9GAMM</name>
<dbReference type="Proteomes" id="UP000010305">
    <property type="component" value="Unassembled WGS sequence"/>
</dbReference>
<dbReference type="Gene3D" id="2.30.42.10">
    <property type="match status" value="1"/>
</dbReference>
<keyword evidence="3" id="KW-1133">Transmembrane helix</keyword>
<dbReference type="EMBL" id="JH611156">
    <property type="protein sequence ID" value="EJP71675.1"/>
    <property type="molecule type" value="Genomic_DNA"/>
</dbReference>
<keyword evidence="3" id="KW-0472">Membrane</keyword>
<proteinExistence type="predicted"/>
<gene>
    <name evidence="4" type="ORF">NT01SARS_0149</name>
</gene>
<dbReference type="SUPFAM" id="SSF50494">
    <property type="entry name" value="Trypsin-like serine proteases"/>
    <property type="match status" value="1"/>
</dbReference>
<dbReference type="PANTHER" id="PTHR43343:SF3">
    <property type="entry name" value="PROTEASE DO-LIKE 8, CHLOROPLASTIC"/>
    <property type="match status" value="1"/>
</dbReference>